<organism evidence="9 11">
    <name type="scientific">Paenalcaligenes hominis</name>
    <dbReference type="NCBI Taxonomy" id="643674"/>
    <lineage>
        <taxon>Bacteria</taxon>
        <taxon>Pseudomonadati</taxon>
        <taxon>Pseudomonadota</taxon>
        <taxon>Betaproteobacteria</taxon>
        <taxon>Burkholderiales</taxon>
        <taxon>Alcaligenaceae</taxon>
        <taxon>Paenalcaligenes</taxon>
    </lineage>
</organism>
<sequence>MNLYGLGLSALNTAQVNLMTTGHNINNAAVEGYNRQTVLQQTTGARATGAGYIGRGVQAVTVQRAYDSFLHNQVVKSQSQGAALVTYGNEIAQLNNLFSDRTAGVSPAIQKFFESVQAVASAPADPAARQEMLGRSDSLVTQFKEANRFIDNQRHDINTQLTTVVAQINSYVSRIHDMNDQITKARASVGGAHAPNDLLDQREQLVAELNQLVDVKVYEQDGNFNLALGSGQILLGGPTQFPLTAVPSQADPTRHVVAYTYGHTNGQPNLAEIDDGSFSGGQLAGLMKYRTDTLDPAQNALGRLAIAISTEFNAIHNTGYDLTGAKGGDYFSVKIGQPMASDKNKSAASLRVELDSANALTGQDYEFVMEDSALKYRTLPNGKLTDLPAANDKGEIIIDGLKIDQSAMAGAVDGDLWRVTPTRNSADSFAVEIKQPGDIAAAGQDADGNPLGSADGSIALKLAELQNSKTMGKGSLSFNDAFSQLVNRVAVNGQQNATAAKAQKNLIEQNFSAQQALSGVNLDEEYLKLNQYADQYRAASRLIDVGTNLFDTLLNLRA</sequence>
<evidence type="ECO:0000256" key="3">
    <source>
        <dbReference type="ARBA" id="ARBA00009677"/>
    </source>
</evidence>
<dbReference type="AlphaFoldDB" id="A0A9D3AB01"/>
<accession>A0A9D3AB01</accession>
<evidence type="ECO:0000313" key="11">
    <source>
        <dbReference type="Proteomes" id="UP000700248"/>
    </source>
</evidence>
<dbReference type="Proteomes" id="UP000700248">
    <property type="component" value="Unassembled WGS sequence"/>
</dbReference>
<evidence type="ECO:0000256" key="5">
    <source>
        <dbReference type="ARBA" id="ARBA00022525"/>
    </source>
</evidence>
<keyword evidence="6 7" id="KW-0975">Bacterial flagellum</keyword>
<dbReference type="GO" id="GO:0005198">
    <property type="term" value="F:structural molecule activity"/>
    <property type="evidence" value="ECO:0007669"/>
    <property type="project" value="UniProtKB-UniRule"/>
</dbReference>
<reference evidence="9" key="2">
    <citation type="journal article" date="2021" name="PeerJ">
        <title>Extensive microbial diversity within the chicken gut microbiome revealed by metagenomics and culture.</title>
        <authorList>
            <person name="Gilroy R."/>
            <person name="Ravi A."/>
            <person name="Getino M."/>
            <person name="Pursley I."/>
            <person name="Horton D.L."/>
            <person name="Alikhan N.F."/>
            <person name="Baker D."/>
            <person name="Gharbi K."/>
            <person name="Hall N."/>
            <person name="Watson M."/>
            <person name="Adriaenssens E.M."/>
            <person name="Foster-Nyarko E."/>
            <person name="Jarju S."/>
            <person name="Secka A."/>
            <person name="Antonio M."/>
            <person name="Oren A."/>
            <person name="Chaudhuri R.R."/>
            <person name="La Ragione R."/>
            <person name="Hildebrand F."/>
            <person name="Pallen M.J."/>
        </authorList>
    </citation>
    <scope>NUCLEOTIDE SEQUENCE</scope>
    <source>
        <strain evidence="9">CHK175-13533</strain>
    </source>
</reference>
<feature type="domain" description="Flagellar hook-associated protein FlgK helical" evidence="8">
    <location>
        <begin position="92"/>
        <end position="331"/>
    </location>
</feature>
<evidence type="ECO:0000313" key="10">
    <source>
        <dbReference type="EMBL" id="NJB65966.1"/>
    </source>
</evidence>
<dbReference type="GO" id="GO:0005576">
    <property type="term" value="C:extracellular region"/>
    <property type="evidence" value="ECO:0007669"/>
    <property type="project" value="UniProtKB-SubCell"/>
</dbReference>
<proteinExistence type="inferred from homology"/>
<dbReference type="RefSeq" id="WP_167661880.1">
    <property type="nucleotide sequence ID" value="NZ_BMCQ01000005.1"/>
</dbReference>
<name>A0A9D3AB01_9BURK</name>
<protein>
    <recommendedName>
        <fullName evidence="4 7">Flagellar hook-associated protein 1</fullName>
        <shortName evidence="7">HAP1</shortName>
    </recommendedName>
</protein>
<evidence type="ECO:0000313" key="9">
    <source>
        <dbReference type="EMBL" id="HJH24307.1"/>
    </source>
</evidence>
<evidence type="ECO:0000256" key="4">
    <source>
        <dbReference type="ARBA" id="ARBA00016244"/>
    </source>
</evidence>
<comment type="subcellular location">
    <subcellularLocation>
        <location evidence="1 7">Bacterial flagellum</location>
    </subcellularLocation>
    <subcellularLocation>
        <location evidence="2 7">Secreted</location>
    </subcellularLocation>
</comment>
<dbReference type="GO" id="GO:0009424">
    <property type="term" value="C:bacterial-type flagellum hook"/>
    <property type="evidence" value="ECO:0007669"/>
    <property type="project" value="UniProtKB-UniRule"/>
</dbReference>
<comment type="caution">
    <text evidence="9">The sequence shown here is derived from an EMBL/GenBank/DDBJ whole genome shotgun (WGS) entry which is preliminary data.</text>
</comment>
<keyword evidence="9" id="KW-0282">Flagellum</keyword>
<dbReference type="Proteomes" id="UP000783934">
    <property type="component" value="Unassembled WGS sequence"/>
</dbReference>
<dbReference type="GO" id="GO:0044780">
    <property type="term" value="P:bacterial-type flagellum assembly"/>
    <property type="evidence" value="ECO:0007669"/>
    <property type="project" value="InterPro"/>
</dbReference>
<dbReference type="SUPFAM" id="SSF64518">
    <property type="entry name" value="Phase 1 flagellin"/>
    <property type="match status" value="1"/>
</dbReference>
<evidence type="ECO:0000256" key="2">
    <source>
        <dbReference type="ARBA" id="ARBA00004613"/>
    </source>
</evidence>
<evidence type="ECO:0000256" key="1">
    <source>
        <dbReference type="ARBA" id="ARBA00004365"/>
    </source>
</evidence>
<dbReference type="PANTHER" id="PTHR30033">
    <property type="entry name" value="FLAGELLAR HOOK-ASSOCIATED PROTEIN 1"/>
    <property type="match status" value="1"/>
</dbReference>
<reference evidence="10 12" key="1">
    <citation type="submission" date="2020-03" db="EMBL/GenBank/DDBJ databases">
        <title>Genomic Encyclopedia of Type Strains, Phase IV (KMG-IV): sequencing the most valuable type-strain genomes for metagenomic binning, comparative biology and taxonomic classification.</title>
        <authorList>
            <person name="Goeker M."/>
        </authorList>
    </citation>
    <scope>NUCLEOTIDE SEQUENCE [LARGE SCALE GENOMIC DNA]</scope>
    <source>
        <strain evidence="10 12">DSM 26613</strain>
    </source>
</reference>
<evidence type="ECO:0000256" key="7">
    <source>
        <dbReference type="RuleBase" id="RU362065"/>
    </source>
</evidence>
<keyword evidence="9" id="KW-0969">Cilium</keyword>
<evidence type="ECO:0000259" key="8">
    <source>
        <dbReference type="Pfam" id="PF22638"/>
    </source>
</evidence>
<keyword evidence="9" id="KW-0966">Cell projection</keyword>
<dbReference type="PRINTS" id="PR01005">
    <property type="entry name" value="FLGHOOKAP1"/>
</dbReference>
<dbReference type="InterPro" id="IPR053927">
    <property type="entry name" value="FlgK_helical"/>
</dbReference>
<keyword evidence="12" id="KW-1185">Reference proteome</keyword>
<evidence type="ECO:0000256" key="6">
    <source>
        <dbReference type="ARBA" id="ARBA00023143"/>
    </source>
</evidence>
<comment type="similarity">
    <text evidence="3 7">Belongs to the flagella basal body rod proteins family.</text>
</comment>
<dbReference type="PANTHER" id="PTHR30033:SF1">
    <property type="entry name" value="FLAGELLAR HOOK-ASSOCIATED PROTEIN 1"/>
    <property type="match status" value="1"/>
</dbReference>
<evidence type="ECO:0000313" key="12">
    <source>
        <dbReference type="Proteomes" id="UP000783934"/>
    </source>
</evidence>
<dbReference type="EMBL" id="DYTQ01000082">
    <property type="protein sequence ID" value="HJH24307.1"/>
    <property type="molecule type" value="Genomic_DNA"/>
</dbReference>
<dbReference type="InterPro" id="IPR002371">
    <property type="entry name" value="FlgK"/>
</dbReference>
<dbReference type="NCBIfam" id="TIGR02492">
    <property type="entry name" value="flgK_ends"/>
    <property type="match status" value="1"/>
</dbReference>
<dbReference type="EMBL" id="JAATIZ010000004">
    <property type="protein sequence ID" value="NJB65966.1"/>
    <property type="molecule type" value="Genomic_DNA"/>
</dbReference>
<gene>
    <name evidence="7 9" type="primary">flgK</name>
    <name evidence="10" type="ORF">GGR41_002221</name>
    <name evidence="9" type="ORF">K8U84_07120</name>
</gene>
<reference evidence="9" key="3">
    <citation type="submission" date="2021-09" db="EMBL/GenBank/DDBJ databases">
        <authorList>
            <person name="Gilroy R."/>
        </authorList>
    </citation>
    <scope>NUCLEOTIDE SEQUENCE</scope>
    <source>
        <strain evidence="9">CHK175-13533</strain>
    </source>
</reference>
<keyword evidence="5 7" id="KW-0964">Secreted</keyword>
<dbReference type="Pfam" id="PF22638">
    <property type="entry name" value="FlgK_D1"/>
    <property type="match status" value="1"/>
</dbReference>